<evidence type="ECO:0000313" key="1">
    <source>
        <dbReference type="EMBL" id="GHI17648.1"/>
    </source>
</evidence>
<gene>
    <name evidence="1" type="ORF">Scinn_71110</name>
</gene>
<name>A0ABQ3NXZ0_STRVG</name>
<reference evidence="2" key="1">
    <citation type="submission" date="2020-09" db="EMBL/GenBank/DDBJ databases">
        <title>Whole genome shotgun sequence of Streptomyces cinnamonensis NBRC 15873.</title>
        <authorList>
            <person name="Komaki H."/>
            <person name="Tamura T."/>
        </authorList>
    </citation>
    <scope>NUCLEOTIDE SEQUENCE [LARGE SCALE GENOMIC DNA]</scope>
    <source>
        <strain evidence="2">NBRC 15873</strain>
    </source>
</reference>
<keyword evidence="2" id="KW-1185">Reference proteome</keyword>
<dbReference type="InterPro" id="IPR009097">
    <property type="entry name" value="Cyclic_Pdiesterase"/>
</dbReference>
<dbReference type="SUPFAM" id="SSF55144">
    <property type="entry name" value="LigT-like"/>
    <property type="match status" value="1"/>
</dbReference>
<dbReference type="EMBL" id="BNDV01000017">
    <property type="protein sequence ID" value="GHI17648.1"/>
    <property type="molecule type" value="Genomic_DNA"/>
</dbReference>
<dbReference type="GeneID" id="86959064"/>
<proteinExistence type="predicted"/>
<protein>
    <recommendedName>
        <fullName evidence="3">Polynucleotide adenyltransferase</fullName>
    </recommendedName>
</protein>
<evidence type="ECO:0008006" key="3">
    <source>
        <dbReference type="Google" id="ProtNLM"/>
    </source>
</evidence>
<organism evidence="1 2">
    <name type="scientific">Streptomyces virginiae</name>
    <name type="common">Streptomyces cinnamonensis</name>
    <dbReference type="NCBI Taxonomy" id="1961"/>
    <lineage>
        <taxon>Bacteria</taxon>
        <taxon>Bacillati</taxon>
        <taxon>Actinomycetota</taxon>
        <taxon>Actinomycetes</taxon>
        <taxon>Kitasatosporales</taxon>
        <taxon>Streptomycetaceae</taxon>
        <taxon>Streptomyces</taxon>
    </lineage>
</organism>
<dbReference type="RefSeq" id="WP_053614596.1">
    <property type="nucleotide sequence ID" value="NZ_BMRU01000012.1"/>
</dbReference>
<dbReference type="Proteomes" id="UP000660554">
    <property type="component" value="Unassembled WGS sequence"/>
</dbReference>
<comment type="caution">
    <text evidence="1">The sequence shown here is derived from an EMBL/GenBank/DDBJ whole genome shotgun (WGS) entry which is preliminary data.</text>
</comment>
<dbReference type="Gene3D" id="3.90.1140.10">
    <property type="entry name" value="Cyclic phosphodiesterase"/>
    <property type="match status" value="1"/>
</dbReference>
<evidence type="ECO:0000313" key="2">
    <source>
        <dbReference type="Proteomes" id="UP000660554"/>
    </source>
</evidence>
<accession>A0ABQ3NXZ0</accession>
<dbReference type="PANTHER" id="PTHR37474">
    <property type="entry name" value="RNA LIGASE/CYCLIC NUCLEOTIDE PHOSPHODIESTERASE"/>
    <property type="match status" value="1"/>
</dbReference>
<dbReference type="PANTHER" id="PTHR37474:SF1">
    <property type="entry name" value="2'-5' RNA LIGASE FAMILY PROTEIN"/>
    <property type="match status" value="1"/>
</dbReference>
<dbReference type="Pfam" id="PF13563">
    <property type="entry name" value="2_5_RNA_ligase2"/>
    <property type="match status" value="1"/>
</dbReference>
<sequence>MNVSPAAGGAAGVPGFLGVAPTPRTAVVWLPPAGLWPAVQGIRAEHDPQIRRWPPHVNLVFGFVPETDFARAAPLLAAVAAGIEPFDVRLSGVRAFRHRGCATVWLDPAAAGLAPWTALQESLAEPFPGCRGRFPAFIPHLSLGRTHDPRGLAAECAARLGSTAARVDEVVLLSRRDDGPMRPRATIGLGTGTTTWSAR</sequence>